<gene>
    <name evidence="1" type="ORF">EJG51_009650</name>
</gene>
<proteinExistence type="predicted"/>
<keyword evidence="2" id="KW-1185">Reference proteome</keyword>
<accession>A0A6M4A423</accession>
<dbReference type="AlphaFoldDB" id="A0A6M4A423"/>
<dbReference type="Proteomes" id="UP000274350">
    <property type="component" value="Chromosome"/>
</dbReference>
<protein>
    <submittedName>
        <fullName evidence="1">Uncharacterized protein</fullName>
    </submittedName>
</protein>
<dbReference type="KEGG" id="upi:EJG51_009650"/>
<evidence type="ECO:0000313" key="1">
    <source>
        <dbReference type="EMBL" id="QJQ06076.1"/>
    </source>
</evidence>
<reference evidence="1 2" key="1">
    <citation type="journal article" date="2019" name="Int. J. Syst. Evol. Microbiol.">
        <title>Undibacterium piscinae sp. nov., isolated from Korean shiner intestine.</title>
        <authorList>
            <person name="Lee S.Y."/>
            <person name="Kang W."/>
            <person name="Kim P.S."/>
            <person name="Kim H.S."/>
            <person name="Sung H."/>
            <person name="Shin N.R."/>
            <person name="Whon T.W."/>
            <person name="Yun J.H."/>
            <person name="Lee J.Y."/>
            <person name="Lee J.Y."/>
            <person name="Jung M.J."/>
            <person name="Jeong Y.S."/>
            <person name="Tak E.J."/>
            <person name="Han J.E."/>
            <person name="Hyun D.W."/>
            <person name="Kang M.S."/>
            <person name="Lee K.E."/>
            <person name="Lee B.H."/>
            <person name="Bae J.W."/>
        </authorList>
    </citation>
    <scope>NUCLEOTIDE SEQUENCE [LARGE SCALE GENOMIC DNA]</scope>
    <source>
        <strain evidence="1 2">S11R28</strain>
    </source>
</reference>
<dbReference type="EMBL" id="CP051152">
    <property type="protein sequence ID" value="QJQ06076.1"/>
    <property type="molecule type" value="Genomic_DNA"/>
</dbReference>
<organism evidence="1 2">
    <name type="scientific">Undibacterium piscinae</name>
    <dbReference type="NCBI Taxonomy" id="2495591"/>
    <lineage>
        <taxon>Bacteria</taxon>
        <taxon>Pseudomonadati</taxon>
        <taxon>Pseudomonadota</taxon>
        <taxon>Betaproteobacteria</taxon>
        <taxon>Burkholderiales</taxon>
        <taxon>Oxalobacteraceae</taxon>
        <taxon>Undibacterium</taxon>
    </lineage>
</organism>
<sequence length="78" mass="8134">MKAVFDKRIIWGLLATLPLIGVLLFSSKKAETADAAQAQAGNAALTVTVSVPLSSSWNTSLTHGRPAQLLSDEGPGFP</sequence>
<name>A0A6M4A423_9BURK</name>
<evidence type="ECO:0000313" key="2">
    <source>
        <dbReference type="Proteomes" id="UP000274350"/>
    </source>
</evidence>